<keyword evidence="3" id="KW-1185">Reference proteome</keyword>
<feature type="domain" description="DUF7923" evidence="1">
    <location>
        <begin position="96"/>
        <end position="208"/>
    </location>
</feature>
<proteinExistence type="predicted"/>
<dbReference type="Pfam" id="PF25540">
    <property type="entry name" value="DUF7923"/>
    <property type="match status" value="1"/>
</dbReference>
<dbReference type="EMBL" id="CAJPDS010000166">
    <property type="protein sequence ID" value="CAF9940868.1"/>
    <property type="molecule type" value="Genomic_DNA"/>
</dbReference>
<dbReference type="OrthoDB" id="2270193at2759"/>
<comment type="caution">
    <text evidence="2">The sequence shown here is derived from an EMBL/GenBank/DDBJ whole genome shotgun (WGS) entry which is preliminary data.</text>
</comment>
<dbReference type="AlphaFoldDB" id="A0A8H3J5G5"/>
<sequence>MSSITAEPSLFDGKAYRERHGIKAYFRYVSNVHNEEKAWIYSTVKENQKLKTDIEKIGDLEVEVLLLQERILIQDRQLEEHKQRLQKSEESAAACKYAVVLVDGNGYNFPDNLIREGFNGGLEAAQNLRSHAQAYLKQVLDVNQLNMLVRVFINLDGLSGIYQGLGIVSDGNTIRDFMVGFVQAQSLFDVIDVGKGEKAVSHKMKGMWNGTVGDQIG</sequence>
<evidence type="ECO:0000313" key="2">
    <source>
        <dbReference type="EMBL" id="CAF9940868.1"/>
    </source>
</evidence>
<dbReference type="PANTHER" id="PTHR37543:SF1">
    <property type="entry name" value="CCCH ZINC FINGER DNA BINDING PROTEIN (AFU_ORTHOLOGUE AFUA_5G12760)"/>
    <property type="match status" value="1"/>
</dbReference>
<protein>
    <recommendedName>
        <fullName evidence="1">DUF7923 domain-containing protein</fullName>
    </recommendedName>
</protein>
<evidence type="ECO:0000313" key="3">
    <source>
        <dbReference type="Proteomes" id="UP000664521"/>
    </source>
</evidence>
<gene>
    <name evidence="2" type="ORF">HETSPECPRED_002659</name>
</gene>
<name>A0A8H3J5G5_9LECA</name>
<reference evidence="2" key="1">
    <citation type="submission" date="2021-03" db="EMBL/GenBank/DDBJ databases">
        <authorList>
            <person name="Tagirdzhanova G."/>
        </authorList>
    </citation>
    <scope>NUCLEOTIDE SEQUENCE</scope>
</reference>
<organism evidence="2 3">
    <name type="scientific">Heterodermia speciosa</name>
    <dbReference type="NCBI Taxonomy" id="116794"/>
    <lineage>
        <taxon>Eukaryota</taxon>
        <taxon>Fungi</taxon>
        <taxon>Dikarya</taxon>
        <taxon>Ascomycota</taxon>
        <taxon>Pezizomycotina</taxon>
        <taxon>Lecanoromycetes</taxon>
        <taxon>OSLEUM clade</taxon>
        <taxon>Lecanoromycetidae</taxon>
        <taxon>Caliciales</taxon>
        <taxon>Physciaceae</taxon>
        <taxon>Heterodermia</taxon>
    </lineage>
</organism>
<accession>A0A8H3J5G5</accession>
<dbReference type="InterPro" id="IPR057683">
    <property type="entry name" value="DUF7923"/>
</dbReference>
<evidence type="ECO:0000259" key="1">
    <source>
        <dbReference type="Pfam" id="PF25540"/>
    </source>
</evidence>
<dbReference type="Proteomes" id="UP000664521">
    <property type="component" value="Unassembled WGS sequence"/>
</dbReference>
<dbReference type="PANTHER" id="PTHR37543">
    <property type="entry name" value="CCCH ZINC FINGER DNA BINDING PROTEIN (AFU_ORTHOLOGUE AFUA_5G12760)"/>
    <property type="match status" value="1"/>
</dbReference>